<dbReference type="AlphaFoldDB" id="A0A1I6MKK1"/>
<protein>
    <recommendedName>
        <fullName evidence="4">Nitroreductase family protein</fullName>
    </recommendedName>
</protein>
<organism evidence="2 3">
    <name type="scientific">Yoonia litorea</name>
    <dbReference type="NCBI Taxonomy" id="1123755"/>
    <lineage>
        <taxon>Bacteria</taxon>
        <taxon>Pseudomonadati</taxon>
        <taxon>Pseudomonadota</taxon>
        <taxon>Alphaproteobacteria</taxon>
        <taxon>Rhodobacterales</taxon>
        <taxon>Paracoccaceae</taxon>
        <taxon>Yoonia</taxon>
    </lineage>
</organism>
<feature type="chain" id="PRO_5011522089" description="Nitroreductase family protein" evidence="1">
    <location>
        <begin position="21"/>
        <end position="379"/>
    </location>
</feature>
<feature type="signal peptide" evidence="1">
    <location>
        <begin position="1"/>
        <end position="20"/>
    </location>
</feature>
<reference evidence="2 3" key="1">
    <citation type="submission" date="2016-10" db="EMBL/GenBank/DDBJ databases">
        <authorList>
            <person name="de Groot N.N."/>
        </authorList>
    </citation>
    <scope>NUCLEOTIDE SEQUENCE [LARGE SCALE GENOMIC DNA]</scope>
    <source>
        <strain evidence="2 3">DSM 29433</strain>
    </source>
</reference>
<dbReference type="Proteomes" id="UP000198926">
    <property type="component" value="Unassembled WGS sequence"/>
</dbReference>
<evidence type="ECO:0000256" key="1">
    <source>
        <dbReference type="SAM" id="SignalP"/>
    </source>
</evidence>
<proteinExistence type="predicted"/>
<dbReference type="OrthoDB" id="8156917at2"/>
<sequence>MNRRKFLSLTSGGVILAATASVATVATRSPAAALAPWDQAGVGYADPRMRALSYAILAPNPHNRQPWMVDLSQPDTVVLLADTDRLLPHTDPFNRQIIIGLGCFLEIMVMAAAEDGLAVDPDVFPEGADAAALDGRPVAIARFRADARVRPDPLFRHVMDRRSNKEPFDVDRTVSADAVTQIAMAAENRTRVDGSVTPESIASLRQLTTEALMIEIETPHTYKESVDLFRIGKAEIEANPDGIDFSGPMFETLGAAGLMTRDAALDTSSTIYKQGIAAVVENTDTAMGHLWLTTPGNTRADQINAGRDWVRLNLAATSLGVAMQPLSQALQEYPEMSDHYQLVHEMLAHDGETVQMLCRLGYGIRIDRSPRWPLEAKLI</sequence>
<dbReference type="InterPro" id="IPR000415">
    <property type="entry name" value="Nitroreductase-like"/>
</dbReference>
<dbReference type="EMBL" id="FOZM01000001">
    <property type="protein sequence ID" value="SFS16230.1"/>
    <property type="molecule type" value="Genomic_DNA"/>
</dbReference>
<evidence type="ECO:0008006" key="4">
    <source>
        <dbReference type="Google" id="ProtNLM"/>
    </source>
</evidence>
<dbReference type="NCBIfam" id="NF047509">
    <property type="entry name" value="Rv3131_FMN_oxido"/>
    <property type="match status" value="1"/>
</dbReference>
<accession>A0A1I6MKK1</accession>
<keyword evidence="3" id="KW-1185">Reference proteome</keyword>
<dbReference type="Gene3D" id="3.40.109.10">
    <property type="entry name" value="NADH Oxidase"/>
    <property type="match status" value="1"/>
</dbReference>
<dbReference type="STRING" id="1123755.SAMN05444714_1972"/>
<name>A0A1I6MKK1_9RHOB</name>
<evidence type="ECO:0000313" key="2">
    <source>
        <dbReference type="EMBL" id="SFS16230.1"/>
    </source>
</evidence>
<dbReference type="RefSeq" id="WP_090207038.1">
    <property type="nucleotide sequence ID" value="NZ_FOZM01000001.1"/>
</dbReference>
<dbReference type="GO" id="GO:0016491">
    <property type="term" value="F:oxidoreductase activity"/>
    <property type="evidence" value="ECO:0007669"/>
    <property type="project" value="InterPro"/>
</dbReference>
<evidence type="ECO:0000313" key="3">
    <source>
        <dbReference type="Proteomes" id="UP000198926"/>
    </source>
</evidence>
<gene>
    <name evidence="2" type="ORF">SAMN05444714_1972</name>
</gene>
<keyword evidence="1" id="KW-0732">Signal</keyword>
<dbReference type="SUPFAM" id="SSF55469">
    <property type="entry name" value="FMN-dependent nitroreductase-like"/>
    <property type="match status" value="1"/>
</dbReference>